<comment type="similarity">
    <text evidence="2 18">Belongs to the integrin beta chain family.</text>
</comment>
<dbReference type="SMART" id="SM01242">
    <property type="entry name" value="Integrin_B_tail"/>
    <property type="match status" value="1"/>
</dbReference>
<comment type="subcellular location">
    <subcellularLocation>
        <location evidence="1 18">Cell membrane</location>
        <topology evidence="1 18">Single-pass type I membrane protein</topology>
    </subcellularLocation>
</comment>
<keyword evidence="9" id="KW-0106">Calcium</keyword>
<dbReference type="Pfam" id="PF00362">
    <property type="entry name" value="Integrin_beta"/>
    <property type="match status" value="1"/>
</dbReference>
<keyword evidence="3" id="KW-1003">Cell membrane</keyword>
<evidence type="ECO:0000256" key="8">
    <source>
        <dbReference type="ARBA" id="ARBA00022737"/>
    </source>
</evidence>
<dbReference type="InterPro" id="IPR015812">
    <property type="entry name" value="Integrin_bsu"/>
</dbReference>
<keyword evidence="6" id="KW-0479">Metal-binding</keyword>
<dbReference type="SUPFAM" id="SSF69179">
    <property type="entry name" value="Integrin domains"/>
    <property type="match status" value="1"/>
</dbReference>
<dbReference type="PROSITE" id="PS00022">
    <property type="entry name" value="EGF_1"/>
    <property type="match status" value="1"/>
</dbReference>
<dbReference type="InterPro" id="IPR036349">
    <property type="entry name" value="Integrin_bsu_tail_dom_sf"/>
</dbReference>
<dbReference type="GO" id="GO:0016477">
    <property type="term" value="P:cell migration"/>
    <property type="evidence" value="ECO:0007669"/>
    <property type="project" value="TreeGrafter"/>
</dbReference>
<feature type="disulfide bond" evidence="17">
    <location>
        <begin position="200"/>
        <end position="207"/>
    </location>
</feature>
<keyword evidence="7" id="KW-0732">Signal</keyword>
<feature type="disulfide bond" evidence="17">
    <location>
        <begin position="650"/>
        <end position="679"/>
    </location>
</feature>
<dbReference type="GO" id="GO:0005178">
    <property type="term" value="F:integrin binding"/>
    <property type="evidence" value="ECO:0007669"/>
    <property type="project" value="TreeGrafter"/>
</dbReference>
<keyword evidence="12 19" id="KW-1133">Transmembrane helix</keyword>
<dbReference type="PANTHER" id="PTHR10082:SF9">
    <property type="entry name" value="INTEGRIN BETA-8"/>
    <property type="match status" value="1"/>
</dbReference>
<dbReference type="PRINTS" id="PR01186">
    <property type="entry name" value="INTEGRINB"/>
</dbReference>
<evidence type="ECO:0000256" key="2">
    <source>
        <dbReference type="ARBA" id="ARBA00007449"/>
    </source>
</evidence>
<evidence type="ECO:0000256" key="18">
    <source>
        <dbReference type="RuleBase" id="RU000633"/>
    </source>
</evidence>
<dbReference type="SUPFAM" id="SSF69687">
    <property type="entry name" value="Integrin beta tail domain"/>
    <property type="match status" value="1"/>
</dbReference>
<feature type="disulfide bond" evidence="17">
    <location>
        <begin position="523"/>
        <end position="536"/>
    </location>
</feature>
<evidence type="ECO:0000313" key="22">
    <source>
        <dbReference type="Proteomes" id="UP001230051"/>
    </source>
</evidence>
<dbReference type="FunFam" id="3.30.1680.10:FF:000002">
    <property type="entry name" value="Integrin beta"/>
    <property type="match status" value="1"/>
</dbReference>
<keyword evidence="14 19" id="KW-0472">Membrane</keyword>
<feature type="disulfide bond" evidence="17">
    <location>
        <begin position="396"/>
        <end position="408"/>
    </location>
</feature>
<keyword evidence="10" id="KW-0460">Magnesium</keyword>
<dbReference type="FunFam" id="3.40.50.410:FF:000002">
    <property type="entry name" value="Integrin beta"/>
    <property type="match status" value="1"/>
</dbReference>
<dbReference type="SUPFAM" id="SSF53300">
    <property type="entry name" value="vWA-like"/>
    <property type="match status" value="1"/>
</dbReference>
<dbReference type="AlphaFoldDB" id="A0AAD8GF58"/>
<feature type="disulfide bond" evidence="17">
    <location>
        <begin position="575"/>
        <end position="582"/>
    </location>
</feature>
<dbReference type="GO" id="GO:0008305">
    <property type="term" value="C:integrin complex"/>
    <property type="evidence" value="ECO:0007669"/>
    <property type="project" value="TreeGrafter"/>
</dbReference>
<comment type="caution">
    <text evidence="21">The sequence shown here is derived from an EMBL/GenBank/DDBJ whole genome shotgun (WGS) entry which is preliminary data.</text>
</comment>
<feature type="disulfide bond" evidence="17">
    <location>
        <begin position="518"/>
        <end position="551"/>
    </location>
</feature>
<evidence type="ECO:0000256" key="16">
    <source>
        <dbReference type="ARBA" id="ARBA00023180"/>
    </source>
</evidence>
<dbReference type="SMART" id="SM00187">
    <property type="entry name" value="INB"/>
    <property type="match status" value="1"/>
</dbReference>
<dbReference type="GO" id="GO:0007229">
    <property type="term" value="P:integrin-mediated signaling pathway"/>
    <property type="evidence" value="ECO:0007669"/>
    <property type="project" value="UniProtKB-KW"/>
</dbReference>
<dbReference type="InterPro" id="IPR032695">
    <property type="entry name" value="Integrin_dom_sf"/>
</dbReference>
<feature type="disulfide bond" evidence="17">
    <location>
        <begin position="603"/>
        <end position="613"/>
    </location>
</feature>
<evidence type="ECO:0000256" key="7">
    <source>
        <dbReference type="ARBA" id="ARBA00022729"/>
    </source>
</evidence>
<feature type="disulfide bond" evidence="17">
    <location>
        <begin position="516"/>
        <end position="521"/>
    </location>
</feature>
<feature type="disulfide bond" evidence="17">
    <location>
        <begin position="456"/>
        <end position="460"/>
    </location>
</feature>
<feature type="disulfide bond" evidence="17">
    <location>
        <begin position="58"/>
        <end position="73"/>
    </location>
</feature>
<feature type="disulfide bond" evidence="17">
    <location>
        <begin position="596"/>
        <end position="601"/>
    </location>
</feature>
<evidence type="ECO:0000313" key="21">
    <source>
        <dbReference type="EMBL" id="KAK1173152.1"/>
    </source>
</evidence>
<dbReference type="Gene3D" id="3.40.50.410">
    <property type="entry name" value="von Willebrand factor, type A domain"/>
    <property type="match status" value="1"/>
</dbReference>
<evidence type="ECO:0000256" key="13">
    <source>
        <dbReference type="ARBA" id="ARBA00023037"/>
    </source>
</evidence>
<evidence type="ECO:0000256" key="9">
    <source>
        <dbReference type="ARBA" id="ARBA00022837"/>
    </source>
</evidence>
<dbReference type="InterPro" id="IPR012896">
    <property type="entry name" value="Integrin_bsu_tail"/>
</dbReference>
<name>A0AAD8GF58_ACIOX</name>
<keyword evidence="13 18" id="KW-0401">Integrin</keyword>
<feature type="disulfide bond" evidence="17">
    <location>
        <begin position="37"/>
        <end position="458"/>
    </location>
</feature>
<evidence type="ECO:0000256" key="19">
    <source>
        <dbReference type="SAM" id="Phobius"/>
    </source>
</evidence>
<dbReference type="GO" id="GO:0033627">
    <property type="term" value="P:cell adhesion mediated by integrin"/>
    <property type="evidence" value="ECO:0007669"/>
    <property type="project" value="TreeGrafter"/>
</dbReference>
<feature type="disulfide bond" evidence="17">
    <location>
        <begin position="471"/>
        <end position="483"/>
    </location>
</feature>
<dbReference type="Proteomes" id="UP001230051">
    <property type="component" value="Unassembled WGS sequence"/>
</dbReference>
<keyword evidence="16" id="KW-0325">Glycoprotein</keyword>
<dbReference type="SUPFAM" id="SSF57196">
    <property type="entry name" value="EGF/Laminin"/>
    <property type="match status" value="2"/>
</dbReference>
<evidence type="ECO:0000259" key="20">
    <source>
        <dbReference type="PROSITE" id="PS00022"/>
    </source>
</evidence>
<dbReference type="PANTHER" id="PTHR10082">
    <property type="entry name" value="INTEGRIN BETA SUBUNIT"/>
    <property type="match status" value="1"/>
</dbReference>
<dbReference type="InterPro" id="IPR000742">
    <property type="entry name" value="EGF"/>
</dbReference>
<feature type="disulfide bond" evidence="17">
    <location>
        <begin position="428"/>
        <end position="671"/>
    </location>
</feature>
<dbReference type="Pfam" id="PF17205">
    <property type="entry name" value="PSI_integrin"/>
    <property type="match status" value="1"/>
</dbReference>
<dbReference type="SMART" id="SM00423">
    <property type="entry name" value="PSI"/>
    <property type="match status" value="1"/>
</dbReference>
<dbReference type="PROSITE" id="PS52047">
    <property type="entry name" value="I_EGF_2"/>
    <property type="match status" value="1"/>
</dbReference>
<evidence type="ECO:0000256" key="11">
    <source>
        <dbReference type="ARBA" id="ARBA00022889"/>
    </source>
</evidence>
<dbReference type="PROSITE" id="PS00243">
    <property type="entry name" value="I_EGF_1"/>
    <property type="match status" value="1"/>
</dbReference>
<dbReference type="InterPro" id="IPR057243">
    <property type="entry name" value="Integrin_I-EGF_CS"/>
</dbReference>
<feature type="transmembrane region" description="Helical" evidence="19">
    <location>
        <begin position="708"/>
        <end position="734"/>
    </location>
</feature>
<evidence type="ECO:0000256" key="17">
    <source>
        <dbReference type="PIRSR" id="PIRSR002512-1"/>
    </source>
</evidence>
<dbReference type="Gene3D" id="2.60.40.1510">
    <property type="entry name" value="ntegrin, alpha v. Chain A, domain 3"/>
    <property type="match status" value="1"/>
</dbReference>
<dbReference type="FunFam" id="2.10.25.10:FF:000076">
    <property type="entry name" value="Integrin beta"/>
    <property type="match status" value="1"/>
</dbReference>
<protein>
    <recommendedName>
        <fullName evidence="18">Integrin beta</fullName>
    </recommendedName>
</protein>
<evidence type="ECO:0000256" key="1">
    <source>
        <dbReference type="ARBA" id="ARBA00004251"/>
    </source>
</evidence>
<dbReference type="Pfam" id="PF23105">
    <property type="entry name" value="EGF_integrin"/>
    <property type="match status" value="1"/>
</dbReference>
<feature type="disulfide bond" evidence="17">
    <location>
        <begin position="623"/>
        <end position="632"/>
    </location>
</feature>
<dbReference type="InterPro" id="IPR033760">
    <property type="entry name" value="Integrin_beta_N"/>
</dbReference>
<feature type="disulfide bond" evidence="17">
    <location>
        <begin position="255"/>
        <end position="296"/>
    </location>
</feature>
<dbReference type="GO" id="GO:0046872">
    <property type="term" value="F:metal ion binding"/>
    <property type="evidence" value="ECO:0007669"/>
    <property type="project" value="UniProtKB-KW"/>
</dbReference>
<gene>
    <name evidence="21" type="primary">ITGB8</name>
    <name evidence="21" type="ORF">AOXY_G3202</name>
</gene>
<keyword evidence="11 18" id="KW-0130">Cell adhesion</keyword>
<feature type="disulfide bond" evidence="17">
    <location>
        <begin position="48"/>
        <end position="84"/>
    </location>
</feature>
<dbReference type="InterPro" id="IPR016201">
    <property type="entry name" value="PSI"/>
</dbReference>
<evidence type="ECO:0000256" key="14">
    <source>
        <dbReference type="ARBA" id="ARBA00023136"/>
    </source>
</evidence>
<evidence type="ECO:0000256" key="3">
    <source>
        <dbReference type="ARBA" id="ARBA00022475"/>
    </source>
</evidence>
<keyword evidence="22" id="KW-1185">Reference proteome</keyword>
<feature type="disulfide bond" evidence="17">
    <location>
        <begin position="616"/>
        <end position="619"/>
    </location>
</feature>
<feature type="domain" description="EGF-like" evidence="20">
    <location>
        <begin position="562"/>
        <end position="573"/>
    </location>
</feature>
<evidence type="ECO:0000256" key="10">
    <source>
        <dbReference type="ARBA" id="ARBA00022842"/>
    </source>
</evidence>
<organism evidence="21 22">
    <name type="scientific">Acipenser oxyrinchus oxyrinchus</name>
    <dbReference type="NCBI Taxonomy" id="40147"/>
    <lineage>
        <taxon>Eukaryota</taxon>
        <taxon>Metazoa</taxon>
        <taxon>Chordata</taxon>
        <taxon>Craniata</taxon>
        <taxon>Vertebrata</taxon>
        <taxon>Euteleostomi</taxon>
        <taxon>Actinopterygii</taxon>
        <taxon>Chondrostei</taxon>
        <taxon>Acipenseriformes</taxon>
        <taxon>Acipenseridae</taxon>
        <taxon>Acipenser</taxon>
    </lineage>
</organism>
<dbReference type="EMBL" id="JAGXEW010000003">
    <property type="protein sequence ID" value="KAK1173152.1"/>
    <property type="molecule type" value="Genomic_DNA"/>
</dbReference>
<dbReference type="FunFam" id="2.60.40.1510:FF:000010">
    <property type="entry name" value="Integrin beta"/>
    <property type="match status" value="1"/>
</dbReference>
<dbReference type="SUPFAM" id="SSF103575">
    <property type="entry name" value="Plexin repeat"/>
    <property type="match status" value="1"/>
</dbReference>
<dbReference type="InterPro" id="IPR036465">
    <property type="entry name" value="vWFA_dom_sf"/>
</dbReference>
<dbReference type="PIRSF" id="PIRSF002512">
    <property type="entry name" value="Integrin_B"/>
    <property type="match status" value="1"/>
</dbReference>
<evidence type="ECO:0000256" key="4">
    <source>
        <dbReference type="ARBA" id="ARBA00022536"/>
    </source>
</evidence>
<feature type="disulfide bond" evidence="17">
    <location>
        <begin position="45"/>
        <end position="55"/>
    </location>
</feature>
<feature type="disulfide bond" evidence="17">
    <location>
        <begin position="564"/>
        <end position="573"/>
    </location>
</feature>
<dbReference type="GO" id="GO:0009986">
    <property type="term" value="C:cell surface"/>
    <property type="evidence" value="ECO:0007669"/>
    <property type="project" value="TreeGrafter"/>
</dbReference>
<feature type="disulfide bond" evidence="17">
    <location>
        <begin position="557"/>
        <end position="562"/>
    </location>
</feature>
<evidence type="ECO:0000256" key="15">
    <source>
        <dbReference type="ARBA" id="ARBA00023157"/>
    </source>
</evidence>
<feature type="disulfide bond" evidence="17">
    <location>
        <begin position="598"/>
        <end position="646"/>
    </location>
</feature>
<sequence length="788" mass="88065">MIACCLHKYYQSLMKMVYTVCMLTATLETCESASDRCTSSSVSSCNDCLYRGPECGWCFQEDFLVGTALHERCDLVSNLIKKGCISDFIESPLVKVVVNSTSTSSQITPRDVSLHLRPGSEVNFILEVHQLERYPVDMYYLVDVSASMQDNLDKLKSVGFSLSQKMQEFSSDFRLGFGSFVDKPVSPYINAHPPKIMNPCSDYDIQCRPAHGFIHVLSLTENITEFTRVVQQQHISGNMDTPEGGFDAMFQAAVCQSHIGWRKEAKHLLLVMTDQPSHLALDSKLAGIVVPHDGNCHLVNNTYSETANMEHPTIGQLADKLLENSIYSIFAIEGQQYTWYEDLIPLLPGAVVGKLESKASNLNELVVDAYKKLLSEVELQVESLTKGVFVNVTAICPDGSTSPGLKKCGNVKPNEKVLFNIKVGMQECHGLGDEAYIFLKPFGFNETTKVRIQSQCSCRCGSLADHTPGKCLDEVTPSDCENCKCNHTEKTKDDQLPLRNCQADQMQPVCSGRGLCLCGKCLCDQSSLGRIYGEYCEMDGFSCPYYQGLLCGGHGQCISGKCECSSGWEGENCNCSVSTETCLTPDSRICSGRGKCVCGKCQCEDLRSSGQLCELCPTCESLCETDWKCVQCHLFNDFSETKTTQCNTTCSPMVHYVNQIFDSESENFKNCLYPTKEKCHHKFQMVPIFGGKQIRIFRYPECLTEQSYFPTFIMFFILTVVIGVMAIGILKCILMRENHVKGESQLDVYSLSTKKDYFPTANEKTITYRRDRPGEMHIHIHKMPLHDI</sequence>
<keyword evidence="5 18" id="KW-0812">Transmembrane</keyword>
<evidence type="ECO:0000256" key="5">
    <source>
        <dbReference type="ARBA" id="ARBA00022692"/>
    </source>
</evidence>
<accession>A0AAD8GF58</accession>
<dbReference type="Gene3D" id="3.30.1680.10">
    <property type="entry name" value="ligand-binding face of the semaphorins, domain 2"/>
    <property type="match status" value="1"/>
</dbReference>
<dbReference type="InterPro" id="IPR057073">
    <property type="entry name" value="EGF_integrin_2"/>
</dbReference>
<keyword evidence="4" id="KW-0245">EGF-like domain</keyword>
<keyword evidence="15 17" id="KW-1015">Disulfide bond</keyword>
<dbReference type="InterPro" id="IPR002369">
    <property type="entry name" value="Integrin_bsu_VWA"/>
</dbReference>
<keyword evidence="8" id="KW-0677">Repeat</keyword>
<dbReference type="GO" id="GO:0098609">
    <property type="term" value="P:cell-cell adhesion"/>
    <property type="evidence" value="ECO:0007669"/>
    <property type="project" value="TreeGrafter"/>
</dbReference>
<dbReference type="Pfam" id="PF23106">
    <property type="entry name" value="EGF_Teneurin"/>
    <property type="match status" value="1"/>
</dbReference>
<reference evidence="21" key="1">
    <citation type="submission" date="2022-02" db="EMBL/GenBank/DDBJ databases">
        <title>Atlantic sturgeon de novo genome assembly.</title>
        <authorList>
            <person name="Stock M."/>
            <person name="Klopp C."/>
            <person name="Guiguen Y."/>
            <person name="Cabau C."/>
            <person name="Parinello H."/>
            <person name="Santidrian Yebra-Pimentel E."/>
            <person name="Kuhl H."/>
            <person name="Dirks R.P."/>
            <person name="Guessner J."/>
            <person name="Wuertz S."/>
            <person name="Du K."/>
            <person name="Schartl M."/>
        </authorList>
    </citation>
    <scope>NUCLEOTIDE SEQUENCE</scope>
    <source>
        <strain evidence="21">STURGEONOMICS-FGT-2020</strain>
        <tissue evidence="21">Whole blood</tissue>
    </source>
</reference>
<dbReference type="GO" id="GO:0005925">
    <property type="term" value="C:focal adhesion"/>
    <property type="evidence" value="ECO:0007669"/>
    <property type="project" value="TreeGrafter"/>
</dbReference>
<dbReference type="FunFam" id="2.10.25.10:FF:000043">
    <property type="entry name" value="Integrin beta"/>
    <property type="match status" value="1"/>
</dbReference>
<evidence type="ECO:0000256" key="6">
    <source>
        <dbReference type="ARBA" id="ARBA00022723"/>
    </source>
</evidence>
<feature type="disulfide bond" evidence="17">
    <location>
        <begin position="629"/>
        <end position="702"/>
    </location>
</feature>
<proteinExistence type="inferred from homology"/>
<evidence type="ECO:0000256" key="12">
    <source>
        <dbReference type="ARBA" id="ARBA00022989"/>
    </source>
</evidence>
<dbReference type="Gene3D" id="2.10.25.10">
    <property type="entry name" value="Laminin"/>
    <property type="match status" value="3"/>
</dbReference>
<feature type="disulfide bond" evidence="17">
    <location>
        <begin position="480"/>
        <end position="510"/>
    </location>
</feature>